<keyword evidence="5" id="KW-0808">Transferase</keyword>
<proteinExistence type="predicted"/>
<evidence type="ECO:0000313" key="5">
    <source>
        <dbReference type="EMBL" id="KUK66090.1"/>
    </source>
</evidence>
<dbReference type="AlphaFoldDB" id="A0A101GXM6"/>
<keyword evidence="3" id="KW-0597">Phosphoprotein</keyword>
<dbReference type="Proteomes" id="UP000054260">
    <property type="component" value="Unassembled WGS sequence"/>
</dbReference>
<dbReference type="PANTHER" id="PTHR43547:SF2">
    <property type="entry name" value="HYBRID SIGNAL TRANSDUCTION HISTIDINE KINASE C"/>
    <property type="match status" value="1"/>
</dbReference>
<accession>A0A101GXM6</accession>
<dbReference type="InterPro" id="IPR004358">
    <property type="entry name" value="Sig_transdc_His_kin-like_C"/>
</dbReference>
<dbReference type="Gene3D" id="3.30.565.10">
    <property type="entry name" value="Histidine kinase-like ATPase, C-terminal domain"/>
    <property type="match status" value="1"/>
</dbReference>
<comment type="catalytic activity">
    <reaction evidence="1">
        <text>ATP + protein L-histidine = ADP + protein N-phospho-L-histidine.</text>
        <dbReference type="EC" id="2.7.13.3"/>
    </reaction>
</comment>
<dbReference type="GO" id="GO:0000155">
    <property type="term" value="F:phosphorelay sensor kinase activity"/>
    <property type="evidence" value="ECO:0007669"/>
    <property type="project" value="TreeGrafter"/>
</dbReference>
<dbReference type="InterPro" id="IPR003594">
    <property type="entry name" value="HATPase_dom"/>
</dbReference>
<organism evidence="5 6">
    <name type="scientific">Mesotoga infera</name>
    <dbReference type="NCBI Taxonomy" id="1236046"/>
    <lineage>
        <taxon>Bacteria</taxon>
        <taxon>Thermotogati</taxon>
        <taxon>Thermotogota</taxon>
        <taxon>Thermotogae</taxon>
        <taxon>Kosmotogales</taxon>
        <taxon>Kosmotogaceae</taxon>
        <taxon>Mesotoga</taxon>
    </lineage>
</organism>
<sequence>DDIDWNLNLKDFKTEVNEEQLAIAIENILSNQIRYAKSRIEVTMEIDEREENLLIRFANDGEKIPETKLEELFKPFTKGIGGENGLGLSITRRIIELHGGTISMVNEEELVATVIRLPI</sequence>
<dbReference type="InterPro" id="IPR036890">
    <property type="entry name" value="HATPase_C_sf"/>
</dbReference>
<dbReference type="PANTHER" id="PTHR43547">
    <property type="entry name" value="TWO-COMPONENT HISTIDINE KINASE"/>
    <property type="match status" value="1"/>
</dbReference>
<reference evidence="6" key="1">
    <citation type="journal article" date="2015" name="MBio">
        <title>Genome-Resolved Metagenomic Analysis Reveals Roles for Candidate Phyla and Other Microbial Community Members in Biogeochemical Transformations in Oil Reservoirs.</title>
        <authorList>
            <person name="Hu P."/>
            <person name="Tom L."/>
            <person name="Singh A."/>
            <person name="Thomas B.C."/>
            <person name="Baker B.J."/>
            <person name="Piceno Y.M."/>
            <person name="Andersen G.L."/>
            <person name="Banfield J.F."/>
        </authorList>
    </citation>
    <scope>NUCLEOTIDE SEQUENCE [LARGE SCALE GENOMIC DNA]</scope>
</reference>
<feature type="non-terminal residue" evidence="5">
    <location>
        <position position="1"/>
    </location>
</feature>
<gene>
    <name evidence="5" type="ORF">XD86_1335</name>
</gene>
<evidence type="ECO:0000313" key="6">
    <source>
        <dbReference type="Proteomes" id="UP000054260"/>
    </source>
</evidence>
<dbReference type="PRINTS" id="PR00344">
    <property type="entry name" value="BCTRLSENSOR"/>
</dbReference>
<keyword evidence="5" id="KW-0418">Kinase</keyword>
<feature type="domain" description="Histidine kinase" evidence="4">
    <location>
        <begin position="1"/>
        <end position="119"/>
    </location>
</feature>
<comment type="caution">
    <text evidence="5">The sequence shown here is derived from an EMBL/GenBank/DDBJ whole genome shotgun (WGS) entry which is preliminary data.</text>
</comment>
<name>A0A101GXM6_9BACT</name>
<evidence type="ECO:0000259" key="4">
    <source>
        <dbReference type="PROSITE" id="PS50109"/>
    </source>
</evidence>
<dbReference type="Pfam" id="PF02518">
    <property type="entry name" value="HATPase_c"/>
    <property type="match status" value="1"/>
</dbReference>
<evidence type="ECO:0000256" key="1">
    <source>
        <dbReference type="ARBA" id="ARBA00000085"/>
    </source>
</evidence>
<dbReference type="SMART" id="SM00387">
    <property type="entry name" value="HATPase_c"/>
    <property type="match status" value="1"/>
</dbReference>
<evidence type="ECO:0000256" key="3">
    <source>
        <dbReference type="ARBA" id="ARBA00022553"/>
    </source>
</evidence>
<dbReference type="PATRIC" id="fig|1236046.6.peg.320"/>
<dbReference type="InterPro" id="IPR005467">
    <property type="entry name" value="His_kinase_dom"/>
</dbReference>
<protein>
    <recommendedName>
        <fullName evidence="2">histidine kinase</fullName>
        <ecNumber evidence="2">2.7.13.3</ecNumber>
    </recommendedName>
</protein>
<dbReference type="SUPFAM" id="SSF55874">
    <property type="entry name" value="ATPase domain of HSP90 chaperone/DNA topoisomerase II/histidine kinase"/>
    <property type="match status" value="1"/>
</dbReference>
<dbReference type="PROSITE" id="PS50109">
    <property type="entry name" value="HIS_KIN"/>
    <property type="match status" value="1"/>
</dbReference>
<dbReference type="EC" id="2.7.13.3" evidence="2"/>
<dbReference type="EMBL" id="LGGH01000256">
    <property type="protein sequence ID" value="KUK66090.1"/>
    <property type="molecule type" value="Genomic_DNA"/>
</dbReference>
<evidence type="ECO:0000256" key="2">
    <source>
        <dbReference type="ARBA" id="ARBA00012438"/>
    </source>
</evidence>